<keyword evidence="3" id="KW-0804">Transcription</keyword>
<name>A0A5B8UW00_9SPHI</name>
<dbReference type="SMART" id="SM00354">
    <property type="entry name" value="HTH_LACI"/>
    <property type="match status" value="1"/>
</dbReference>
<dbReference type="InterPro" id="IPR000843">
    <property type="entry name" value="HTH_LacI"/>
</dbReference>
<keyword evidence="2" id="KW-0238">DNA-binding</keyword>
<evidence type="ECO:0000256" key="2">
    <source>
        <dbReference type="ARBA" id="ARBA00023125"/>
    </source>
</evidence>
<feature type="domain" description="HTH lacI-type" evidence="4">
    <location>
        <begin position="5"/>
        <end position="62"/>
    </location>
</feature>
<dbReference type="EMBL" id="CP042436">
    <property type="protein sequence ID" value="QEC62511.1"/>
    <property type="molecule type" value="Genomic_DNA"/>
</dbReference>
<dbReference type="SUPFAM" id="SSF47413">
    <property type="entry name" value="lambda repressor-like DNA-binding domains"/>
    <property type="match status" value="1"/>
</dbReference>
<dbReference type="Pfam" id="PF00356">
    <property type="entry name" value="LacI"/>
    <property type="match status" value="1"/>
</dbReference>
<evidence type="ECO:0000313" key="5">
    <source>
        <dbReference type="EMBL" id="QEC62511.1"/>
    </source>
</evidence>
<dbReference type="Proteomes" id="UP000321479">
    <property type="component" value="Chromosome"/>
</dbReference>
<evidence type="ECO:0000256" key="3">
    <source>
        <dbReference type="ARBA" id="ARBA00023163"/>
    </source>
</evidence>
<protein>
    <submittedName>
        <fullName evidence="5">LacI family transcriptional regulator</fullName>
    </submittedName>
</protein>
<gene>
    <name evidence="5" type="ORF">FRZ54_07885</name>
</gene>
<reference evidence="5 6" key="1">
    <citation type="journal article" date="2017" name="Curr. Microbiol.">
        <title>Mucilaginibacter ginsenosidivorans sp. nov., Isolated from Soil of Ginseng Field.</title>
        <authorList>
            <person name="Kim M.M."/>
            <person name="Siddiqi M.Z."/>
            <person name="Im W.T."/>
        </authorList>
    </citation>
    <scope>NUCLEOTIDE SEQUENCE [LARGE SCALE GENOMIC DNA]</scope>
    <source>
        <strain evidence="5 6">Gsoil 3017</strain>
    </source>
</reference>
<keyword evidence="1" id="KW-0805">Transcription regulation</keyword>
<keyword evidence="6" id="KW-1185">Reference proteome</keyword>
<dbReference type="Gene3D" id="1.10.260.40">
    <property type="entry name" value="lambda repressor-like DNA-binding domains"/>
    <property type="match status" value="1"/>
</dbReference>
<dbReference type="PANTHER" id="PTHR30146">
    <property type="entry name" value="LACI-RELATED TRANSCRIPTIONAL REPRESSOR"/>
    <property type="match status" value="1"/>
</dbReference>
<dbReference type="AlphaFoldDB" id="A0A5B8UW00"/>
<dbReference type="GO" id="GO:0003700">
    <property type="term" value="F:DNA-binding transcription factor activity"/>
    <property type="evidence" value="ECO:0007669"/>
    <property type="project" value="TreeGrafter"/>
</dbReference>
<dbReference type="CDD" id="cd01392">
    <property type="entry name" value="HTH_LacI"/>
    <property type="match status" value="1"/>
</dbReference>
<dbReference type="InterPro" id="IPR010982">
    <property type="entry name" value="Lambda_DNA-bd_dom_sf"/>
</dbReference>
<evidence type="ECO:0000256" key="1">
    <source>
        <dbReference type="ARBA" id="ARBA00023015"/>
    </source>
</evidence>
<dbReference type="PROSITE" id="PS50932">
    <property type="entry name" value="HTH_LACI_2"/>
    <property type="match status" value="1"/>
</dbReference>
<dbReference type="RefSeq" id="WP_147031088.1">
    <property type="nucleotide sequence ID" value="NZ_CP042436.1"/>
</dbReference>
<dbReference type="OrthoDB" id="9803256at2"/>
<dbReference type="GO" id="GO:0000976">
    <property type="term" value="F:transcription cis-regulatory region binding"/>
    <property type="evidence" value="ECO:0007669"/>
    <property type="project" value="TreeGrafter"/>
</dbReference>
<sequence length="82" mass="9397">MKKKTSINDIARDLNFAKSTVSFILNGKAKRKRISEELAERVLKYVKEKGYKPSHLATSLSTGKTKVICLMVEKISDFFFRI</sequence>
<organism evidence="5 6">
    <name type="scientific">Mucilaginibacter ginsenosidivorans</name>
    <dbReference type="NCBI Taxonomy" id="398053"/>
    <lineage>
        <taxon>Bacteria</taxon>
        <taxon>Pseudomonadati</taxon>
        <taxon>Bacteroidota</taxon>
        <taxon>Sphingobacteriia</taxon>
        <taxon>Sphingobacteriales</taxon>
        <taxon>Sphingobacteriaceae</taxon>
        <taxon>Mucilaginibacter</taxon>
    </lineage>
</organism>
<evidence type="ECO:0000259" key="4">
    <source>
        <dbReference type="PROSITE" id="PS50932"/>
    </source>
</evidence>
<proteinExistence type="predicted"/>
<accession>A0A5B8UW00</accession>
<evidence type="ECO:0000313" key="6">
    <source>
        <dbReference type="Proteomes" id="UP000321479"/>
    </source>
</evidence>
<dbReference type="KEGG" id="mgin:FRZ54_07885"/>
<dbReference type="PANTHER" id="PTHR30146:SF109">
    <property type="entry name" value="HTH-TYPE TRANSCRIPTIONAL REGULATOR GALS"/>
    <property type="match status" value="1"/>
</dbReference>